<keyword evidence="1" id="KW-0732">Signal</keyword>
<evidence type="ECO:0000313" key="3">
    <source>
        <dbReference type="Proteomes" id="UP000297609"/>
    </source>
</evidence>
<evidence type="ECO:0000256" key="1">
    <source>
        <dbReference type="SAM" id="SignalP"/>
    </source>
</evidence>
<sequence length="146" mass="17396">MKSLFLYLVAICSLFSVSLFASNKSIDCGRAKKGFFYYEASPDMFIIIERNTNFQKQHRLYETFYKEESITWVDSCSYILKTTEVKDPFLGNEIGAESEIRILSVTQEYYEYKSKENGEWKEVERIYFLKDLTKMIEKQKKYNQID</sequence>
<accession>A0A4R9JKI4</accession>
<organism evidence="2 3">
    <name type="scientific">Leptospira kemamanensis</name>
    <dbReference type="NCBI Taxonomy" id="2484942"/>
    <lineage>
        <taxon>Bacteria</taxon>
        <taxon>Pseudomonadati</taxon>
        <taxon>Spirochaetota</taxon>
        <taxon>Spirochaetia</taxon>
        <taxon>Leptospirales</taxon>
        <taxon>Leptospiraceae</taxon>
        <taxon>Leptospira</taxon>
    </lineage>
</organism>
<feature type="chain" id="PRO_5020854056" evidence="1">
    <location>
        <begin position="22"/>
        <end position="146"/>
    </location>
</feature>
<comment type="caution">
    <text evidence="2">The sequence shown here is derived from an EMBL/GenBank/DDBJ whole genome shotgun (WGS) entry which is preliminary data.</text>
</comment>
<dbReference type="EMBL" id="RQGG01000051">
    <property type="protein sequence ID" value="TGL46744.1"/>
    <property type="molecule type" value="Genomic_DNA"/>
</dbReference>
<dbReference type="OrthoDB" id="344690at2"/>
<name>A0A4R9JKI4_9LEPT</name>
<reference evidence="2" key="1">
    <citation type="journal article" date="2019" name="PLoS Negl. Trop. Dis.">
        <title>Revisiting the worldwide diversity of Leptospira species in the environment.</title>
        <authorList>
            <person name="Vincent A.T."/>
            <person name="Schiettekatte O."/>
            <person name="Bourhy P."/>
            <person name="Veyrier F.J."/>
            <person name="Picardeau M."/>
        </authorList>
    </citation>
    <scope>NUCLEOTIDE SEQUENCE [LARGE SCALE GENOMIC DNA]</scope>
    <source>
        <strain evidence="2">201702454</strain>
    </source>
</reference>
<feature type="signal peptide" evidence="1">
    <location>
        <begin position="1"/>
        <end position="21"/>
    </location>
</feature>
<evidence type="ECO:0000313" key="2">
    <source>
        <dbReference type="EMBL" id="TGL46744.1"/>
    </source>
</evidence>
<keyword evidence="3" id="KW-1185">Reference proteome</keyword>
<proteinExistence type="predicted"/>
<protein>
    <submittedName>
        <fullName evidence="2">Uncharacterized protein</fullName>
    </submittedName>
</protein>
<dbReference type="RefSeq" id="WP_135621134.1">
    <property type="nucleotide sequence ID" value="NZ_RQGG01000051.1"/>
</dbReference>
<gene>
    <name evidence="2" type="ORF">EHQ59_17050</name>
</gene>
<dbReference type="Proteomes" id="UP000297609">
    <property type="component" value="Unassembled WGS sequence"/>
</dbReference>
<dbReference type="AlphaFoldDB" id="A0A4R9JKI4"/>